<organism evidence="4 5">
    <name type="scientific">Pontiella desulfatans</name>
    <dbReference type="NCBI Taxonomy" id="2750659"/>
    <lineage>
        <taxon>Bacteria</taxon>
        <taxon>Pseudomonadati</taxon>
        <taxon>Kiritimatiellota</taxon>
        <taxon>Kiritimatiellia</taxon>
        <taxon>Kiritimatiellales</taxon>
        <taxon>Pontiellaceae</taxon>
        <taxon>Pontiella</taxon>
    </lineage>
</organism>
<keyword evidence="1" id="KW-0732">Signal</keyword>
<name>A0A6C2UC25_PONDE</name>
<feature type="domain" description="GFO/IDH/MocA-like oxidoreductase" evidence="3">
    <location>
        <begin position="176"/>
        <end position="307"/>
    </location>
</feature>
<evidence type="ECO:0000259" key="2">
    <source>
        <dbReference type="Pfam" id="PF01408"/>
    </source>
</evidence>
<proteinExistence type="predicted"/>
<dbReference type="InterPro" id="IPR000683">
    <property type="entry name" value="Gfo/Idh/MocA-like_OxRdtase_N"/>
</dbReference>
<protein>
    <submittedName>
        <fullName evidence="4">Scyllo-inositol 2-dehydrogenase (NADP(+))</fullName>
    </submittedName>
</protein>
<evidence type="ECO:0000313" key="4">
    <source>
        <dbReference type="EMBL" id="VGO17650.1"/>
    </source>
</evidence>
<dbReference type="Proteomes" id="UP000366872">
    <property type="component" value="Unassembled WGS sequence"/>
</dbReference>
<dbReference type="PROSITE" id="PS51318">
    <property type="entry name" value="TAT"/>
    <property type="match status" value="1"/>
</dbReference>
<dbReference type="InterPro" id="IPR036291">
    <property type="entry name" value="NAD(P)-bd_dom_sf"/>
</dbReference>
<dbReference type="Gene3D" id="3.40.50.720">
    <property type="entry name" value="NAD(P)-binding Rossmann-like Domain"/>
    <property type="match status" value="1"/>
</dbReference>
<keyword evidence="5" id="KW-1185">Reference proteome</keyword>
<dbReference type="EMBL" id="CAAHFG010000005">
    <property type="protein sequence ID" value="VGO17650.1"/>
    <property type="molecule type" value="Genomic_DNA"/>
</dbReference>
<dbReference type="InterPro" id="IPR006311">
    <property type="entry name" value="TAT_signal"/>
</dbReference>
<dbReference type="Pfam" id="PF01408">
    <property type="entry name" value="GFO_IDH_MocA"/>
    <property type="match status" value="1"/>
</dbReference>
<feature type="domain" description="Gfo/Idh/MocA-like oxidoreductase N-terminal" evidence="2">
    <location>
        <begin position="35"/>
        <end position="152"/>
    </location>
</feature>
<dbReference type="PANTHER" id="PTHR43818:SF5">
    <property type="entry name" value="OXIDOREDUCTASE FAMILY PROTEIN"/>
    <property type="match status" value="1"/>
</dbReference>
<reference evidence="4 5" key="1">
    <citation type="submission" date="2019-04" db="EMBL/GenBank/DDBJ databases">
        <authorList>
            <person name="Van Vliet M D."/>
        </authorList>
    </citation>
    <scope>NUCLEOTIDE SEQUENCE [LARGE SCALE GENOMIC DNA]</scope>
    <source>
        <strain evidence="4 5">F1</strain>
    </source>
</reference>
<sequence>MKEVCTRRNSLKTTAIAGTVAGLAGMANAAPGKKVKVALVGCGGRGKGDLGNFLKACKTLGLESEVVALADAFEEAVLGHGKHFKVPADRCFAGYDAYHQVAASDAEFVLLVTPPLFRPLHLEAMLKAGKHVFIEKPIAVDAPGCRKVLELGEYAKGKGLGISAGMQRRHSAKYLKNQALVEAGAVGEILGGIVSWNGTVPWIKERRPGDSDADYLARNWLNWIETGGDHIVEQHVHNLDVANWFIGHTPKSAVGFGGRARRESGNSFDFFSVDLDYGNNVHIHSQCRQVSGCFNRVGEELRGSKGYVLGGGKLSGDDSISVPEPQVDSDNDGEQEMIDMIRGVRSGKPLNEAQIVAEATGTAIMGRIACYTGQKILWSDLFLNPKSEWYAFTHGIAAEDFEKGAVKLPPENVVPVPGDGKPIRRR</sequence>
<dbReference type="RefSeq" id="WP_136083138.1">
    <property type="nucleotide sequence ID" value="NZ_CAAHFG010000005.1"/>
</dbReference>
<evidence type="ECO:0000313" key="5">
    <source>
        <dbReference type="Proteomes" id="UP000366872"/>
    </source>
</evidence>
<dbReference type="InterPro" id="IPR050463">
    <property type="entry name" value="Gfo/Idh/MocA_oxidrdct_glycsds"/>
</dbReference>
<dbReference type="AlphaFoldDB" id="A0A6C2UC25"/>
<accession>A0A6C2UC25</accession>
<dbReference type="PANTHER" id="PTHR43818">
    <property type="entry name" value="BCDNA.GH03377"/>
    <property type="match status" value="1"/>
</dbReference>
<dbReference type="GO" id="GO:0000166">
    <property type="term" value="F:nucleotide binding"/>
    <property type="evidence" value="ECO:0007669"/>
    <property type="project" value="InterPro"/>
</dbReference>
<feature type="chain" id="PRO_5025431066" evidence="1">
    <location>
        <begin position="30"/>
        <end position="426"/>
    </location>
</feature>
<evidence type="ECO:0000256" key="1">
    <source>
        <dbReference type="SAM" id="SignalP"/>
    </source>
</evidence>
<dbReference type="SUPFAM" id="SSF55347">
    <property type="entry name" value="Glyceraldehyde-3-phosphate dehydrogenase-like, C-terminal domain"/>
    <property type="match status" value="1"/>
</dbReference>
<dbReference type="Gene3D" id="3.30.360.10">
    <property type="entry name" value="Dihydrodipicolinate Reductase, domain 2"/>
    <property type="match status" value="1"/>
</dbReference>
<dbReference type="SUPFAM" id="SSF51735">
    <property type="entry name" value="NAD(P)-binding Rossmann-fold domains"/>
    <property type="match status" value="1"/>
</dbReference>
<dbReference type="Pfam" id="PF22725">
    <property type="entry name" value="GFO_IDH_MocA_C3"/>
    <property type="match status" value="1"/>
</dbReference>
<gene>
    <name evidence="4" type="primary">iolW_4</name>
    <name evidence="4" type="ORF">PDESU_06251</name>
</gene>
<dbReference type="InterPro" id="IPR055170">
    <property type="entry name" value="GFO_IDH_MocA-like_dom"/>
</dbReference>
<feature type="signal peptide" evidence="1">
    <location>
        <begin position="1"/>
        <end position="29"/>
    </location>
</feature>
<evidence type="ECO:0000259" key="3">
    <source>
        <dbReference type="Pfam" id="PF22725"/>
    </source>
</evidence>